<evidence type="ECO:0000256" key="1">
    <source>
        <dbReference type="ARBA" id="ARBA00004141"/>
    </source>
</evidence>
<dbReference type="GO" id="GO:0140359">
    <property type="term" value="F:ABC-type transporter activity"/>
    <property type="evidence" value="ECO:0007669"/>
    <property type="project" value="InterPro"/>
</dbReference>
<dbReference type="InterPro" id="IPR052902">
    <property type="entry name" value="ABC-2_transporter"/>
</dbReference>
<feature type="transmembrane region" description="Helical" evidence="5">
    <location>
        <begin position="345"/>
        <end position="364"/>
    </location>
</feature>
<reference evidence="7 8" key="1">
    <citation type="submission" date="2019-03" db="EMBL/GenBank/DDBJ databases">
        <title>Genomic Encyclopedia of Type Strains, Phase IV (KMG-IV): sequencing the most valuable type-strain genomes for metagenomic binning, comparative biology and taxonomic classification.</title>
        <authorList>
            <person name="Goeker M."/>
        </authorList>
    </citation>
    <scope>NUCLEOTIDE SEQUENCE [LARGE SCALE GENOMIC DNA]</scope>
    <source>
        <strain evidence="7 8">DSM 29481</strain>
    </source>
</reference>
<keyword evidence="2 5" id="KW-0812">Transmembrane</keyword>
<comment type="subcellular location">
    <subcellularLocation>
        <location evidence="1">Membrane</location>
        <topology evidence="1">Multi-pass membrane protein</topology>
    </subcellularLocation>
</comment>
<feature type="domain" description="ABC-2 type transporter transmembrane" evidence="6">
    <location>
        <begin position="18"/>
        <end position="362"/>
    </location>
</feature>
<gene>
    <name evidence="7" type="ORF">EDD61_10158</name>
</gene>
<name>A0A4R3TNW5_9FIRM</name>
<dbReference type="InterPro" id="IPR013525">
    <property type="entry name" value="ABC2_TM"/>
</dbReference>
<dbReference type="EMBL" id="SMBP01000001">
    <property type="protein sequence ID" value="TCU63407.1"/>
    <property type="molecule type" value="Genomic_DNA"/>
</dbReference>
<sequence>MLHILKYRAKCMFMNRPLMFWTLLFPLILTTLFGAVLRHAYDLTTFETISIAMIDNTAYQKNTTLQKTLKSLRMEDTPMFKVQEVSTKKGKQLLQKGDVDAMITIGDETTILVKETGIKQTMTQNFFDEYTQNEHMAMQLLAAGSTPEQLMQTFTNTHDFIKTNNEENTNLSCIFFYTLLAMNALFGGYWAINSMYSLQANQSTTAARIAIAPTHKGLNLFIDLFLNIVFQMTILSIVFFYMYTILQVDFGNQLGFVVLAIFMGVLAGNGLGLLIGILLPQKDIGTKTGVLTSITMLGSFLAGMMMVQMKYLVQVHAPILAYINPVNMVTDALYSLYYYGVGERYYLNLFSLLIFSLLCYLICYRSLRKTRYQSLGVQ</sequence>
<feature type="transmembrane region" description="Helical" evidence="5">
    <location>
        <begin position="174"/>
        <end position="192"/>
    </location>
</feature>
<dbReference type="Proteomes" id="UP000295773">
    <property type="component" value="Unassembled WGS sequence"/>
</dbReference>
<keyword evidence="4 5" id="KW-0472">Membrane</keyword>
<dbReference type="AlphaFoldDB" id="A0A4R3TNW5"/>
<dbReference type="PANTHER" id="PTHR43027">
    <property type="entry name" value="DOXORUBICIN RESISTANCE ABC TRANSPORTER PERMEASE PROTEIN DRRC-RELATED"/>
    <property type="match status" value="1"/>
</dbReference>
<proteinExistence type="predicted"/>
<accession>A0A4R3TNW5</accession>
<evidence type="ECO:0000256" key="4">
    <source>
        <dbReference type="ARBA" id="ARBA00023136"/>
    </source>
</evidence>
<evidence type="ECO:0000256" key="3">
    <source>
        <dbReference type="ARBA" id="ARBA00022989"/>
    </source>
</evidence>
<dbReference type="GO" id="GO:0016020">
    <property type="term" value="C:membrane"/>
    <property type="evidence" value="ECO:0007669"/>
    <property type="project" value="UniProtKB-SubCell"/>
</dbReference>
<evidence type="ECO:0000313" key="8">
    <source>
        <dbReference type="Proteomes" id="UP000295773"/>
    </source>
</evidence>
<organism evidence="7 8">
    <name type="scientific">Longicatena caecimuris</name>
    <dbReference type="NCBI Taxonomy" id="1796635"/>
    <lineage>
        <taxon>Bacteria</taxon>
        <taxon>Bacillati</taxon>
        <taxon>Bacillota</taxon>
        <taxon>Erysipelotrichia</taxon>
        <taxon>Erysipelotrichales</taxon>
        <taxon>Erysipelotrichaceae</taxon>
        <taxon>Longicatena</taxon>
    </lineage>
</organism>
<evidence type="ECO:0000313" key="7">
    <source>
        <dbReference type="EMBL" id="TCU63407.1"/>
    </source>
</evidence>
<protein>
    <submittedName>
        <fullName evidence="7">ABC-2 type transport system permease protein</fullName>
    </submittedName>
</protein>
<dbReference type="GeneID" id="73795727"/>
<dbReference type="Pfam" id="PF12698">
    <property type="entry name" value="ABC2_membrane_3"/>
    <property type="match status" value="1"/>
</dbReference>
<dbReference type="PANTHER" id="PTHR43027:SF1">
    <property type="entry name" value="DOXORUBICIN RESISTANCE ABC TRANSPORTER PERMEASE PROTEIN DRRC-RELATED"/>
    <property type="match status" value="1"/>
</dbReference>
<keyword evidence="8" id="KW-1185">Reference proteome</keyword>
<feature type="transmembrane region" description="Helical" evidence="5">
    <location>
        <begin position="290"/>
        <end position="309"/>
    </location>
</feature>
<keyword evidence="3 5" id="KW-1133">Transmembrane helix</keyword>
<evidence type="ECO:0000259" key="6">
    <source>
        <dbReference type="Pfam" id="PF12698"/>
    </source>
</evidence>
<evidence type="ECO:0000256" key="5">
    <source>
        <dbReference type="SAM" id="Phobius"/>
    </source>
</evidence>
<evidence type="ECO:0000256" key="2">
    <source>
        <dbReference type="ARBA" id="ARBA00022692"/>
    </source>
</evidence>
<dbReference type="SUPFAM" id="SSF103473">
    <property type="entry name" value="MFS general substrate transporter"/>
    <property type="match status" value="1"/>
</dbReference>
<dbReference type="InterPro" id="IPR036259">
    <property type="entry name" value="MFS_trans_sf"/>
</dbReference>
<feature type="transmembrane region" description="Helical" evidence="5">
    <location>
        <begin position="224"/>
        <end position="243"/>
    </location>
</feature>
<comment type="caution">
    <text evidence="7">The sequence shown here is derived from an EMBL/GenBank/DDBJ whole genome shotgun (WGS) entry which is preliminary data.</text>
</comment>
<dbReference type="RefSeq" id="WP_008688332.1">
    <property type="nucleotide sequence ID" value="NZ_AP024510.1"/>
</dbReference>
<feature type="transmembrane region" description="Helical" evidence="5">
    <location>
        <begin position="255"/>
        <end position="278"/>
    </location>
</feature>